<reference evidence="1 2" key="1">
    <citation type="journal article" date="2016" name="Nat. Commun.">
        <title>Thousands of microbial genomes shed light on interconnected biogeochemical processes in an aquifer system.</title>
        <authorList>
            <person name="Anantharaman K."/>
            <person name="Brown C.T."/>
            <person name="Hug L.A."/>
            <person name="Sharon I."/>
            <person name="Castelle C.J."/>
            <person name="Probst A.J."/>
            <person name="Thomas B.C."/>
            <person name="Singh A."/>
            <person name="Wilkins M.J."/>
            <person name="Karaoz U."/>
            <person name="Brodie E.L."/>
            <person name="Williams K.H."/>
            <person name="Hubbard S.S."/>
            <person name="Banfield J.F."/>
        </authorList>
    </citation>
    <scope>NUCLEOTIDE SEQUENCE [LARGE SCALE GENOMIC DNA]</scope>
</reference>
<dbReference type="AlphaFoldDB" id="A0A1F6W1G9"/>
<organism evidence="1 2">
    <name type="scientific">Candidatus Nomurabacteria bacterium RIFCSPHIGHO2_02_FULL_42_19</name>
    <dbReference type="NCBI Taxonomy" id="1801756"/>
    <lineage>
        <taxon>Bacteria</taxon>
        <taxon>Candidatus Nomuraibacteriota</taxon>
    </lineage>
</organism>
<comment type="caution">
    <text evidence="1">The sequence shown here is derived from an EMBL/GenBank/DDBJ whole genome shotgun (WGS) entry which is preliminary data.</text>
</comment>
<proteinExistence type="predicted"/>
<name>A0A1F6W1G9_9BACT</name>
<gene>
    <name evidence="1" type="ORF">A3C67_00880</name>
</gene>
<protein>
    <submittedName>
        <fullName evidence="1">Uncharacterized protein</fullName>
    </submittedName>
</protein>
<accession>A0A1F6W1G9</accession>
<dbReference type="Proteomes" id="UP000179275">
    <property type="component" value="Unassembled WGS sequence"/>
</dbReference>
<evidence type="ECO:0000313" key="2">
    <source>
        <dbReference type="Proteomes" id="UP000179275"/>
    </source>
</evidence>
<sequence>MDQTLRGGRGDDLGVPLVLLQKKGRAKLETKLVLFGELKVGDEYFIEHDHERRTLYQKIGPETCQALIRSVLHKQDPDQLVQRIIRRDE</sequence>
<dbReference type="EMBL" id="MFUG01000017">
    <property type="protein sequence ID" value="OGI75626.1"/>
    <property type="molecule type" value="Genomic_DNA"/>
</dbReference>
<evidence type="ECO:0000313" key="1">
    <source>
        <dbReference type="EMBL" id="OGI75626.1"/>
    </source>
</evidence>